<organism evidence="1 2">
    <name type="scientific">Aliterella atlantica CENA595</name>
    <dbReference type="NCBI Taxonomy" id="1618023"/>
    <lineage>
        <taxon>Bacteria</taxon>
        <taxon>Bacillati</taxon>
        <taxon>Cyanobacteriota</taxon>
        <taxon>Cyanophyceae</taxon>
        <taxon>Chroococcidiopsidales</taxon>
        <taxon>Aliterellaceae</taxon>
        <taxon>Aliterella</taxon>
    </lineage>
</organism>
<sequence length="90" mass="10167">MTPEIACHVDQEHKEQQDAIAEEWRLEGKTDAAFGYLPKLKNEAYLAGYLEGVRSLPCDSSGEILYAVEPEREEFSVPVPCDVDYDCIPF</sequence>
<gene>
    <name evidence="1" type="ORF">UH38_19040</name>
</gene>
<evidence type="ECO:0000313" key="1">
    <source>
        <dbReference type="EMBL" id="KJH70246.1"/>
    </source>
</evidence>
<comment type="caution">
    <text evidence="1">The sequence shown here is derived from an EMBL/GenBank/DDBJ whole genome shotgun (WGS) entry which is preliminary data.</text>
</comment>
<dbReference type="OrthoDB" id="574581at2"/>
<accession>A0A0D8ZSQ2</accession>
<dbReference type="STRING" id="1618023.UH38_19040"/>
<name>A0A0D8ZSQ2_9CYAN</name>
<reference evidence="1 2" key="1">
    <citation type="submission" date="2015-02" db="EMBL/GenBank/DDBJ databases">
        <title>Draft genome of a novel marine cyanobacterium (Chroococcales) isolated from South Atlantic Ocean.</title>
        <authorList>
            <person name="Rigonato J."/>
            <person name="Alvarenga D.O."/>
            <person name="Branco L.H."/>
            <person name="Varani A.M."/>
            <person name="Brandini F.P."/>
            <person name="Fiore M.F."/>
        </authorList>
    </citation>
    <scope>NUCLEOTIDE SEQUENCE [LARGE SCALE GENOMIC DNA]</scope>
    <source>
        <strain evidence="1 2">CENA595</strain>
    </source>
</reference>
<keyword evidence="2" id="KW-1185">Reference proteome</keyword>
<dbReference type="EMBL" id="JYON01000025">
    <property type="protein sequence ID" value="KJH70246.1"/>
    <property type="molecule type" value="Genomic_DNA"/>
</dbReference>
<dbReference type="AlphaFoldDB" id="A0A0D8ZSQ2"/>
<dbReference type="Proteomes" id="UP000032452">
    <property type="component" value="Unassembled WGS sequence"/>
</dbReference>
<dbReference type="RefSeq" id="WP_045056268.1">
    <property type="nucleotide sequence ID" value="NZ_CAWMDP010000018.1"/>
</dbReference>
<protein>
    <submittedName>
        <fullName evidence="1">Uncharacterized protein</fullName>
    </submittedName>
</protein>
<evidence type="ECO:0000313" key="2">
    <source>
        <dbReference type="Proteomes" id="UP000032452"/>
    </source>
</evidence>
<proteinExistence type="predicted"/>